<organism evidence="3 4">
    <name type="scientific">Mycolicibacterium vanbaalenii</name>
    <name type="common">Mycobacterium vanbaalenii</name>
    <dbReference type="NCBI Taxonomy" id="110539"/>
    <lineage>
        <taxon>Bacteria</taxon>
        <taxon>Bacillati</taxon>
        <taxon>Actinomycetota</taxon>
        <taxon>Actinomycetes</taxon>
        <taxon>Mycobacteriales</taxon>
        <taxon>Mycobacteriaceae</taxon>
        <taxon>Mycolicibacterium</taxon>
    </lineage>
</organism>
<keyword evidence="4" id="KW-1185">Reference proteome</keyword>
<proteinExistence type="predicted"/>
<feature type="chain" id="PRO_5039555820" description="Protein kinase" evidence="2">
    <location>
        <begin position="43"/>
        <end position="179"/>
    </location>
</feature>
<evidence type="ECO:0000313" key="4">
    <source>
        <dbReference type="Proteomes" id="UP000430146"/>
    </source>
</evidence>
<protein>
    <recommendedName>
        <fullName evidence="5">Protein kinase</fullName>
    </recommendedName>
</protein>
<dbReference type="EMBL" id="CACSIP010000017">
    <property type="protein sequence ID" value="CAA0119679.1"/>
    <property type="molecule type" value="Genomic_DNA"/>
</dbReference>
<dbReference type="AlphaFoldDB" id="A0A5S9QL94"/>
<sequence>MISRHVVSWNVMASYPVFPARVVLTTASCAALFLVAAPPASSAPAYDSQGYVNSTARCSAPDTVVVFGSTASSRVAICQSVDGEYEYRGVRVRDGARLIVPAARSSDGAFTATNDGIEYMVTSSALVVSAGTRVIRDEPMLDFHRAGGSATPSEAATPTTPTTPTTPLPPPLPAEEGGS</sequence>
<gene>
    <name evidence="3" type="ORF">AELLOGFF_04169</name>
</gene>
<feature type="compositionally biased region" description="Pro residues" evidence="1">
    <location>
        <begin position="164"/>
        <end position="173"/>
    </location>
</feature>
<feature type="compositionally biased region" description="Low complexity" evidence="1">
    <location>
        <begin position="149"/>
        <end position="163"/>
    </location>
</feature>
<feature type="signal peptide" evidence="2">
    <location>
        <begin position="1"/>
        <end position="42"/>
    </location>
</feature>
<reference evidence="3 4" key="1">
    <citation type="submission" date="2019-11" db="EMBL/GenBank/DDBJ databases">
        <authorList>
            <person name="Holert J."/>
        </authorList>
    </citation>
    <scope>NUCLEOTIDE SEQUENCE [LARGE SCALE GENOMIC DNA]</scope>
    <source>
        <strain evidence="3">BC8_1</strain>
    </source>
</reference>
<feature type="region of interest" description="Disordered" evidence="1">
    <location>
        <begin position="143"/>
        <end position="179"/>
    </location>
</feature>
<evidence type="ECO:0000256" key="2">
    <source>
        <dbReference type="SAM" id="SignalP"/>
    </source>
</evidence>
<name>A0A5S9QL94_MYCVN</name>
<keyword evidence="2" id="KW-0732">Signal</keyword>
<evidence type="ECO:0008006" key="5">
    <source>
        <dbReference type="Google" id="ProtNLM"/>
    </source>
</evidence>
<accession>A0A5S9QL94</accession>
<evidence type="ECO:0000256" key="1">
    <source>
        <dbReference type="SAM" id="MobiDB-lite"/>
    </source>
</evidence>
<evidence type="ECO:0000313" key="3">
    <source>
        <dbReference type="EMBL" id="CAA0119679.1"/>
    </source>
</evidence>
<dbReference type="Proteomes" id="UP000430146">
    <property type="component" value="Unassembled WGS sequence"/>
</dbReference>